<dbReference type="EC" id="2.9.1.2" evidence="5"/>
<sequence>MSVTAIGGVKTSAGCFVVPMATGMSLVLCMLTIRQERPQAKYVIWSRIDQKACFKCIVTAGLEPVIVETISVGDELRTDVAGIEERIETLGAANIACILTTTSCFAPRAADSVEQVAVLCARYGVPHLINNAYGLQSARCMHLIQEAARQGSFDEFIIST</sequence>
<evidence type="ECO:0000256" key="17">
    <source>
        <dbReference type="ARBA" id="ARBA00048808"/>
    </source>
</evidence>
<dbReference type="UniPathway" id="UPA00906">
    <property type="reaction ID" value="UER00898"/>
</dbReference>
<evidence type="ECO:0000256" key="13">
    <source>
        <dbReference type="ARBA" id="ARBA00026053"/>
    </source>
</evidence>
<feature type="transmembrane region" description="Helical" evidence="18">
    <location>
        <begin position="16"/>
        <end position="33"/>
    </location>
</feature>
<keyword evidence="10" id="KW-0663">Pyridoxal phosphate</keyword>
<keyword evidence="11" id="KW-0648">Protein biosynthesis</keyword>
<keyword evidence="8" id="KW-0808">Transferase</keyword>
<evidence type="ECO:0000313" key="19">
    <source>
        <dbReference type="EMBL" id="KAG8240045.1"/>
    </source>
</evidence>
<evidence type="ECO:0000256" key="9">
    <source>
        <dbReference type="ARBA" id="ARBA00022884"/>
    </source>
</evidence>
<keyword evidence="7" id="KW-0820">tRNA-binding</keyword>
<keyword evidence="18" id="KW-0472">Membrane</keyword>
<dbReference type="Gene3D" id="3.40.640.10">
    <property type="entry name" value="Type I PLP-dependent aspartate aminotransferase-like (Major domain)"/>
    <property type="match status" value="1"/>
</dbReference>
<dbReference type="SUPFAM" id="SSF53383">
    <property type="entry name" value="PLP-dependent transferases"/>
    <property type="match status" value="1"/>
</dbReference>
<dbReference type="PANTHER" id="PTHR12944">
    <property type="entry name" value="SOLUBLE LIVER ANTIGEN/LIVER PANCREAS ANTIGEN"/>
    <property type="match status" value="1"/>
</dbReference>
<comment type="similarity">
    <text evidence="4">Belongs to the SepSecS family.</text>
</comment>
<evidence type="ECO:0000256" key="11">
    <source>
        <dbReference type="ARBA" id="ARBA00022917"/>
    </source>
</evidence>
<comment type="subunit">
    <text evidence="13">Homotetramer formed by a catalytic dimer and a non-catalytic dimer serving as a binding platform that orients tRNASec for catalysis. Each tetramer binds the CCA ends of two tRNAs which point to the active sites of the catalytic dimer.</text>
</comment>
<evidence type="ECO:0000256" key="16">
    <source>
        <dbReference type="ARBA" id="ARBA00032693"/>
    </source>
</evidence>
<evidence type="ECO:0000256" key="10">
    <source>
        <dbReference type="ARBA" id="ARBA00022898"/>
    </source>
</evidence>
<accession>A0A8K0KUN5</accession>
<dbReference type="PANTHER" id="PTHR12944:SF2">
    <property type="entry name" value="O-PHOSPHOSERYL-TRNA(SEC) SELENIUM TRANSFERASE"/>
    <property type="match status" value="1"/>
</dbReference>
<keyword evidence="9" id="KW-0694">RNA-binding</keyword>
<comment type="pathway">
    <text evidence="3">Aminoacyl-tRNA biosynthesis; selenocysteinyl-tRNA(Sec) biosynthesis; selenocysteinyl-tRNA(Sec) from L-seryl-tRNA(Sec) (archaeal/eukaryal route): step 2/2.</text>
</comment>
<dbReference type="GO" id="GO:0098621">
    <property type="term" value="F:O-phosphoseryl-tRNA(Sec) selenium transferase activity"/>
    <property type="evidence" value="ECO:0007669"/>
    <property type="project" value="UniProtKB-EC"/>
</dbReference>
<evidence type="ECO:0000256" key="7">
    <source>
        <dbReference type="ARBA" id="ARBA00022555"/>
    </source>
</evidence>
<reference evidence="19" key="1">
    <citation type="submission" date="2013-04" db="EMBL/GenBank/DDBJ databases">
        <authorList>
            <person name="Qu J."/>
            <person name="Murali S.C."/>
            <person name="Bandaranaike D."/>
            <person name="Bellair M."/>
            <person name="Blankenburg K."/>
            <person name="Chao H."/>
            <person name="Dinh H."/>
            <person name="Doddapaneni H."/>
            <person name="Downs B."/>
            <person name="Dugan-Rocha S."/>
            <person name="Elkadiri S."/>
            <person name="Gnanaolivu R.D."/>
            <person name="Hernandez B."/>
            <person name="Javaid M."/>
            <person name="Jayaseelan J.C."/>
            <person name="Lee S."/>
            <person name="Li M."/>
            <person name="Ming W."/>
            <person name="Munidasa M."/>
            <person name="Muniz J."/>
            <person name="Nguyen L."/>
            <person name="Ongeri F."/>
            <person name="Osuji N."/>
            <person name="Pu L.-L."/>
            <person name="Puazo M."/>
            <person name="Qu C."/>
            <person name="Quiroz J."/>
            <person name="Raj R."/>
            <person name="Weissenberger G."/>
            <person name="Xin Y."/>
            <person name="Zou X."/>
            <person name="Han Y."/>
            <person name="Richards S."/>
            <person name="Worley K."/>
            <person name="Muzny D."/>
            <person name="Gibbs R."/>
        </authorList>
    </citation>
    <scope>NUCLEOTIDE SEQUENCE</scope>
    <source>
        <strain evidence="19">Sampled in the wild</strain>
    </source>
</reference>
<evidence type="ECO:0000256" key="3">
    <source>
        <dbReference type="ARBA" id="ARBA00004822"/>
    </source>
</evidence>
<keyword evidence="20" id="KW-1185">Reference proteome</keyword>
<keyword evidence="18" id="KW-0812">Transmembrane</keyword>
<dbReference type="GO" id="GO:0000049">
    <property type="term" value="F:tRNA binding"/>
    <property type="evidence" value="ECO:0007669"/>
    <property type="project" value="UniProtKB-KW"/>
</dbReference>
<evidence type="ECO:0000313" key="20">
    <source>
        <dbReference type="Proteomes" id="UP000792457"/>
    </source>
</evidence>
<dbReference type="AlphaFoldDB" id="A0A8K0KUN5"/>
<keyword evidence="12" id="KW-0711">Selenium</keyword>
<name>A0A8K0KUN5_LADFU</name>
<keyword evidence="18" id="KW-1133">Transmembrane helix</keyword>
<evidence type="ECO:0000256" key="1">
    <source>
        <dbReference type="ARBA" id="ARBA00001933"/>
    </source>
</evidence>
<evidence type="ECO:0000256" key="18">
    <source>
        <dbReference type="SAM" id="Phobius"/>
    </source>
</evidence>
<comment type="function">
    <text evidence="2">Converts O-phosphoseryl-tRNA(Sec) to selenocysteinyl-tRNA(Sec) required for selenoprotein biosynthesis.</text>
</comment>
<dbReference type="InterPro" id="IPR008829">
    <property type="entry name" value="SepSecS/SepCysS"/>
</dbReference>
<proteinExistence type="inferred from homology"/>
<evidence type="ECO:0000256" key="4">
    <source>
        <dbReference type="ARBA" id="ARBA00007037"/>
    </source>
</evidence>
<feature type="non-terminal residue" evidence="19">
    <location>
        <position position="1"/>
    </location>
</feature>
<comment type="caution">
    <text evidence="19">The sequence shown here is derived from an EMBL/GenBank/DDBJ whole genome shotgun (WGS) entry which is preliminary data.</text>
</comment>
<evidence type="ECO:0000256" key="12">
    <source>
        <dbReference type="ARBA" id="ARBA00023266"/>
    </source>
</evidence>
<evidence type="ECO:0000256" key="6">
    <source>
        <dbReference type="ARBA" id="ARBA00021963"/>
    </source>
</evidence>
<comment type="catalytic activity">
    <reaction evidence="17">
        <text>O-phospho-L-seryl-tRNA(Sec) + selenophosphate + H2O = L-selenocysteinyl-tRNA(Sec) + 2 phosphate</text>
        <dbReference type="Rhea" id="RHEA:25041"/>
        <dbReference type="Rhea" id="RHEA-COMP:9743"/>
        <dbReference type="Rhea" id="RHEA-COMP:9947"/>
        <dbReference type="ChEBI" id="CHEBI:15377"/>
        <dbReference type="ChEBI" id="CHEBI:16144"/>
        <dbReference type="ChEBI" id="CHEBI:43474"/>
        <dbReference type="ChEBI" id="CHEBI:78551"/>
        <dbReference type="ChEBI" id="CHEBI:78573"/>
        <dbReference type="EC" id="2.9.1.2"/>
    </reaction>
</comment>
<dbReference type="Pfam" id="PF05889">
    <property type="entry name" value="SepSecS"/>
    <property type="match status" value="1"/>
</dbReference>
<dbReference type="InterPro" id="IPR015421">
    <property type="entry name" value="PyrdxlP-dep_Trfase_major"/>
</dbReference>
<protein>
    <recommendedName>
        <fullName evidence="6">O-phosphoseryl-tRNA(Sec) selenium transferase</fullName>
        <ecNumber evidence="5">2.9.1.2</ecNumber>
    </recommendedName>
    <alternativeName>
        <fullName evidence="14">Selenocysteine synthase</fullName>
    </alternativeName>
    <alternativeName>
        <fullName evidence="15">Selenocysteinyl-tRNA(Sec) synthase</fullName>
    </alternativeName>
    <alternativeName>
        <fullName evidence="16">Sep-tRNA:Sec-tRNA synthase</fullName>
    </alternativeName>
</protein>
<evidence type="ECO:0000256" key="14">
    <source>
        <dbReference type="ARBA" id="ARBA00030669"/>
    </source>
</evidence>
<evidence type="ECO:0000256" key="2">
    <source>
        <dbReference type="ARBA" id="ARBA00002552"/>
    </source>
</evidence>
<dbReference type="InterPro" id="IPR015424">
    <property type="entry name" value="PyrdxlP-dep_Trfase"/>
</dbReference>
<gene>
    <name evidence="19" type="ORF">J437_LFUL019613</name>
</gene>
<dbReference type="GO" id="GO:0001514">
    <property type="term" value="P:selenocysteine incorporation"/>
    <property type="evidence" value="ECO:0007669"/>
    <property type="project" value="TreeGrafter"/>
</dbReference>
<dbReference type="Proteomes" id="UP000792457">
    <property type="component" value="Unassembled WGS sequence"/>
</dbReference>
<evidence type="ECO:0000256" key="5">
    <source>
        <dbReference type="ARBA" id="ARBA00012464"/>
    </source>
</evidence>
<evidence type="ECO:0000256" key="15">
    <source>
        <dbReference type="ARBA" id="ARBA00032048"/>
    </source>
</evidence>
<dbReference type="EMBL" id="KZ310862">
    <property type="protein sequence ID" value="KAG8240045.1"/>
    <property type="molecule type" value="Genomic_DNA"/>
</dbReference>
<evidence type="ECO:0000256" key="8">
    <source>
        <dbReference type="ARBA" id="ARBA00022679"/>
    </source>
</evidence>
<dbReference type="InterPro" id="IPR019872">
    <property type="entry name" value="Sec-tRNA_Se_transferase"/>
</dbReference>
<organism evidence="19 20">
    <name type="scientific">Ladona fulva</name>
    <name type="common">Scarce chaser dragonfly</name>
    <name type="synonym">Libellula fulva</name>
    <dbReference type="NCBI Taxonomy" id="123851"/>
    <lineage>
        <taxon>Eukaryota</taxon>
        <taxon>Metazoa</taxon>
        <taxon>Ecdysozoa</taxon>
        <taxon>Arthropoda</taxon>
        <taxon>Hexapoda</taxon>
        <taxon>Insecta</taxon>
        <taxon>Pterygota</taxon>
        <taxon>Palaeoptera</taxon>
        <taxon>Odonata</taxon>
        <taxon>Epiprocta</taxon>
        <taxon>Anisoptera</taxon>
        <taxon>Libelluloidea</taxon>
        <taxon>Libellulidae</taxon>
        <taxon>Ladona</taxon>
    </lineage>
</organism>
<reference evidence="19" key="2">
    <citation type="submission" date="2017-10" db="EMBL/GenBank/DDBJ databases">
        <title>Ladona fulva Genome sequencing and assembly.</title>
        <authorList>
            <person name="Murali S."/>
            <person name="Richards S."/>
            <person name="Bandaranaike D."/>
            <person name="Bellair M."/>
            <person name="Blankenburg K."/>
            <person name="Chao H."/>
            <person name="Dinh H."/>
            <person name="Doddapaneni H."/>
            <person name="Dugan-Rocha S."/>
            <person name="Elkadiri S."/>
            <person name="Gnanaolivu R."/>
            <person name="Hernandez B."/>
            <person name="Skinner E."/>
            <person name="Javaid M."/>
            <person name="Lee S."/>
            <person name="Li M."/>
            <person name="Ming W."/>
            <person name="Munidasa M."/>
            <person name="Muniz J."/>
            <person name="Nguyen L."/>
            <person name="Hughes D."/>
            <person name="Osuji N."/>
            <person name="Pu L.-L."/>
            <person name="Puazo M."/>
            <person name="Qu C."/>
            <person name="Quiroz J."/>
            <person name="Raj R."/>
            <person name="Weissenberger G."/>
            <person name="Xin Y."/>
            <person name="Zou X."/>
            <person name="Han Y."/>
            <person name="Worley K."/>
            <person name="Muzny D."/>
            <person name="Gibbs R."/>
        </authorList>
    </citation>
    <scope>NUCLEOTIDE SEQUENCE</scope>
    <source>
        <strain evidence="19">Sampled in the wild</strain>
    </source>
</reference>
<dbReference type="GO" id="GO:0001717">
    <property type="term" value="P:conversion of seryl-tRNAsec to selenocys-tRNAsec"/>
    <property type="evidence" value="ECO:0007669"/>
    <property type="project" value="InterPro"/>
</dbReference>
<dbReference type="OrthoDB" id="10263545at2759"/>
<comment type="cofactor">
    <cofactor evidence="1">
        <name>pyridoxal 5'-phosphate</name>
        <dbReference type="ChEBI" id="CHEBI:597326"/>
    </cofactor>
</comment>